<sequence>MAFGESSPSRRSFIPGGLGIFLLVWDPMLFRRISQLLDRATHVFTVCTGLILLATTDRLDDRQMSANKRLYDEFTPKHISIPRYSCVTTMQSILVEIRRWKLAFKVRGVSKKSDLATCGPSRLKYEVFESIGAVYNIETWKVNFCALMPGSASWTPGTPLYAI</sequence>
<dbReference type="SUPFAM" id="SSF52317">
    <property type="entry name" value="Class I glutamine amidotransferase-like"/>
    <property type="match status" value="1"/>
</dbReference>
<name>K9G8E0_PEND1</name>
<protein>
    <submittedName>
        <fullName evidence="1">DJ-1/PfpI family protein</fullName>
    </submittedName>
</protein>
<dbReference type="HOGENOM" id="CLU_1627640_0_0_1"/>
<evidence type="ECO:0000313" key="1">
    <source>
        <dbReference type="EMBL" id="EKV09486.1"/>
    </source>
</evidence>
<proteinExistence type="predicted"/>
<comment type="caution">
    <text evidence="1">The sequence shown here is derived from an EMBL/GenBank/DDBJ whole genome shotgun (WGS) entry which is preliminary data.</text>
</comment>
<evidence type="ECO:0000313" key="2">
    <source>
        <dbReference type="Proteomes" id="UP000009886"/>
    </source>
</evidence>
<dbReference type="Gene3D" id="3.40.50.880">
    <property type="match status" value="1"/>
</dbReference>
<accession>K9G8E0</accession>
<dbReference type="KEGG" id="pdp:PDIP_64130"/>
<dbReference type="AlphaFoldDB" id="K9G8E0"/>
<dbReference type="InterPro" id="IPR029062">
    <property type="entry name" value="Class_I_gatase-like"/>
</dbReference>
<dbReference type="Proteomes" id="UP000009886">
    <property type="component" value="Unassembled WGS sequence"/>
</dbReference>
<gene>
    <name evidence="1" type="ORF">PDIP_64130</name>
</gene>
<organism evidence="1 2">
    <name type="scientific">Penicillium digitatum (strain Pd1 / CECT 20795)</name>
    <name type="common">Green mold</name>
    <dbReference type="NCBI Taxonomy" id="1170230"/>
    <lineage>
        <taxon>Eukaryota</taxon>
        <taxon>Fungi</taxon>
        <taxon>Dikarya</taxon>
        <taxon>Ascomycota</taxon>
        <taxon>Pezizomycotina</taxon>
        <taxon>Eurotiomycetes</taxon>
        <taxon>Eurotiomycetidae</taxon>
        <taxon>Eurotiales</taxon>
        <taxon>Aspergillaceae</taxon>
        <taxon>Penicillium</taxon>
    </lineage>
</organism>
<dbReference type="VEuPathDB" id="FungiDB:PDIP_64130"/>
<dbReference type="OrthoDB" id="543156at2759"/>
<dbReference type="EMBL" id="AKCU01000426">
    <property type="protein sequence ID" value="EKV09486.1"/>
    <property type="molecule type" value="Genomic_DNA"/>
</dbReference>
<reference evidence="2" key="1">
    <citation type="journal article" date="2012" name="BMC Genomics">
        <title>Genome sequence of the necrotrophic fungus Penicillium digitatum, the main postharvest pathogen of citrus.</title>
        <authorList>
            <person name="Marcet-Houben M."/>
            <person name="Ballester A.-R."/>
            <person name="de la Fuente B."/>
            <person name="Harries E."/>
            <person name="Marcos J.F."/>
            <person name="Gonzalez-Candelas L."/>
            <person name="Gabaldon T."/>
        </authorList>
    </citation>
    <scope>NUCLEOTIDE SEQUENCE [LARGE SCALE GENOMIC DNA]</scope>
    <source>
        <strain evidence="2">Pd1 / CECT 20795</strain>
    </source>
</reference>